<proteinExistence type="predicted"/>
<dbReference type="Proteomes" id="UP000184315">
    <property type="component" value="Unassembled WGS sequence"/>
</dbReference>
<evidence type="ECO:0000313" key="2">
    <source>
        <dbReference type="Proteomes" id="UP000184315"/>
    </source>
</evidence>
<organism evidence="1 2">
    <name type="scientific">Planktothrix tepida PCC 9214</name>
    <dbReference type="NCBI Taxonomy" id="671072"/>
    <lineage>
        <taxon>Bacteria</taxon>
        <taxon>Bacillati</taxon>
        <taxon>Cyanobacteriota</taxon>
        <taxon>Cyanophyceae</taxon>
        <taxon>Oscillatoriophycideae</taxon>
        <taxon>Oscillatoriales</taxon>
        <taxon>Microcoleaceae</taxon>
        <taxon>Planktothrix</taxon>
    </lineage>
</organism>
<gene>
    <name evidence="1" type="ORF">PL9214500538</name>
</gene>
<evidence type="ECO:0000313" key="1">
    <source>
        <dbReference type="EMBL" id="CUR33291.1"/>
    </source>
</evidence>
<name>A0A1J1LLE9_9CYAN</name>
<accession>A0A1J1LLE9</accession>
<protein>
    <submittedName>
        <fullName evidence="1">Uncharacterized protein</fullName>
    </submittedName>
</protein>
<keyword evidence="2" id="KW-1185">Reference proteome</keyword>
<reference evidence="2" key="1">
    <citation type="submission" date="2015-10" db="EMBL/GenBank/DDBJ databases">
        <authorList>
            <person name="Regsiter A."/>
            <person name="william w."/>
        </authorList>
    </citation>
    <scope>NUCLEOTIDE SEQUENCE [LARGE SCALE GENOMIC DNA]</scope>
</reference>
<dbReference type="EMBL" id="CZDF01000156">
    <property type="protein sequence ID" value="CUR33291.1"/>
    <property type="molecule type" value="Genomic_DNA"/>
</dbReference>
<dbReference type="AlphaFoldDB" id="A0A1J1LLE9"/>
<sequence>MRAEVTEVRIGEGWFIIYPQLDALLCQKGTLESRVVGNFKRSVDH</sequence>